<feature type="domain" description="Beta-ketoacyl synthase-like N-terminal" evidence="1">
    <location>
        <begin position="42"/>
        <end position="201"/>
    </location>
</feature>
<reference evidence="2 3" key="1">
    <citation type="submission" date="2019-11" db="EMBL/GenBank/DDBJ databases">
        <authorList>
            <person name="Zhang J."/>
            <person name="Sun C."/>
        </authorList>
    </citation>
    <scope>NUCLEOTIDE SEQUENCE [LARGE SCALE GENOMIC DNA]</scope>
    <source>
        <strain evidence="3">sp2</strain>
    </source>
</reference>
<dbReference type="InterPro" id="IPR016039">
    <property type="entry name" value="Thiolase-like"/>
</dbReference>
<keyword evidence="3" id="KW-1185">Reference proteome</keyword>
<evidence type="ECO:0000259" key="1">
    <source>
        <dbReference type="Pfam" id="PF13723"/>
    </source>
</evidence>
<dbReference type="Pfam" id="PF13723">
    <property type="entry name" value="Ketoacyl-synt_2"/>
    <property type="match status" value="1"/>
</dbReference>
<evidence type="ECO:0000313" key="3">
    <source>
        <dbReference type="Proteomes" id="UP000427716"/>
    </source>
</evidence>
<protein>
    <submittedName>
        <fullName evidence="2">3-oxoacyl-ACP synthase</fullName>
    </submittedName>
</protein>
<dbReference type="KEGG" id="ghl:GM160_05475"/>
<gene>
    <name evidence="2" type="ORF">GM160_05475</name>
</gene>
<dbReference type="GO" id="GO:0016746">
    <property type="term" value="F:acyltransferase activity"/>
    <property type="evidence" value="ECO:0007669"/>
    <property type="project" value="InterPro"/>
</dbReference>
<dbReference type="Proteomes" id="UP000427716">
    <property type="component" value="Chromosome"/>
</dbReference>
<dbReference type="Gene3D" id="3.40.47.10">
    <property type="match status" value="1"/>
</dbReference>
<dbReference type="SUPFAM" id="SSF53901">
    <property type="entry name" value="Thiolase-like"/>
    <property type="match status" value="1"/>
</dbReference>
<dbReference type="EMBL" id="CP046415">
    <property type="protein sequence ID" value="QGT78390.1"/>
    <property type="molecule type" value="Genomic_DNA"/>
</dbReference>
<name>A0A6I6CYB5_9GAMM</name>
<sequence>MNLSIRGIGFVGAALADWTDAAAALRDGDAPGHMPLAELGRALKADRLPRTERRRAGKSTRLAMTACWEAVESAGLDPATLPMVFASSTGDTEVLTQSCTSLAEPERMISPIRFHNSVHNAASGYWSIAVGAREPATAIAAHHETAAVGLLEAAMQATLGNQPVLLAVYDLPFPEPLSLAEPIAEPMAIGLVIAPAQAGDLHRVTLHMAEGGGAVEGSLDHPDWERLRRNVPAGRLLPLLDAIARGESRQLHLAMDRTGGLDVNYQVNDTTQHHD</sequence>
<dbReference type="RefSeq" id="WP_156573783.1">
    <property type="nucleotide sequence ID" value="NZ_CP046415.1"/>
</dbReference>
<evidence type="ECO:0000313" key="2">
    <source>
        <dbReference type="EMBL" id="QGT78390.1"/>
    </source>
</evidence>
<proteinExistence type="predicted"/>
<accession>A0A6I6CYB5</accession>
<dbReference type="InterPro" id="IPR014030">
    <property type="entry name" value="Ketoacyl_synth_N"/>
</dbReference>
<dbReference type="AlphaFoldDB" id="A0A6I6CYB5"/>
<organism evidence="2 3">
    <name type="scientific">Guyparkeria halophila</name>
    <dbReference type="NCBI Taxonomy" id="47960"/>
    <lineage>
        <taxon>Bacteria</taxon>
        <taxon>Pseudomonadati</taxon>
        <taxon>Pseudomonadota</taxon>
        <taxon>Gammaproteobacteria</taxon>
        <taxon>Chromatiales</taxon>
        <taxon>Thioalkalibacteraceae</taxon>
        <taxon>Guyparkeria</taxon>
    </lineage>
</organism>